<feature type="region of interest" description="Disordered" evidence="1">
    <location>
        <begin position="83"/>
        <end position="145"/>
    </location>
</feature>
<dbReference type="OrthoDB" id="5526694at2"/>
<name>A0A0K1QG16_9BACT</name>
<dbReference type="Proteomes" id="UP000064967">
    <property type="component" value="Chromosome"/>
</dbReference>
<reference evidence="2 3" key="1">
    <citation type="submission" date="2015-08" db="EMBL/GenBank/DDBJ databases">
        <authorList>
            <person name="Babu N.S."/>
            <person name="Beckwith C.J."/>
            <person name="Beseler K.G."/>
            <person name="Brison A."/>
            <person name="Carone J.V."/>
            <person name="Caskin T.P."/>
            <person name="Diamond M."/>
            <person name="Durham M.E."/>
            <person name="Foxe J.M."/>
            <person name="Go M."/>
            <person name="Henderson B.A."/>
            <person name="Jones I.B."/>
            <person name="McGettigan J.A."/>
            <person name="Micheletti S.J."/>
            <person name="Nasrallah M.E."/>
            <person name="Ortiz D."/>
            <person name="Piller C.R."/>
            <person name="Privatt S.R."/>
            <person name="Schneider S.L."/>
            <person name="Sharp S."/>
            <person name="Smith T.C."/>
            <person name="Stanton J.D."/>
            <person name="Ullery H.E."/>
            <person name="Wilson R.J."/>
            <person name="Serrano M.G."/>
            <person name="Buck G."/>
            <person name="Lee V."/>
            <person name="Wang Y."/>
            <person name="Carvalho R."/>
            <person name="Voegtly L."/>
            <person name="Shi R."/>
            <person name="Duckworth R."/>
            <person name="Johnson A."/>
            <person name="Loviza R."/>
            <person name="Walstead R."/>
            <person name="Shah Z."/>
            <person name="Kiflezghi M."/>
            <person name="Wade K."/>
            <person name="Ball S.L."/>
            <person name="Bradley K.W."/>
            <person name="Asai D.J."/>
            <person name="Bowman C.A."/>
            <person name="Russell D.A."/>
            <person name="Pope W.H."/>
            <person name="Jacobs-Sera D."/>
            <person name="Hendrix R.W."/>
            <person name="Hatfull G.F."/>
        </authorList>
    </citation>
    <scope>NUCLEOTIDE SEQUENCE [LARGE SCALE GENOMIC DNA]</scope>
    <source>
        <strain evidence="2 3">DSM 27648</strain>
    </source>
</reference>
<gene>
    <name evidence="2" type="ORF">AKJ09_11033</name>
</gene>
<protein>
    <submittedName>
        <fullName evidence="2">Uncharacterized protein</fullName>
    </submittedName>
</protein>
<evidence type="ECO:0000313" key="3">
    <source>
        <dbReference type="Proteomes" id="UP000064967"/>
    </source>
</evidence>
<dbReference type="EMBL" id="CP012333">
    <property type="protein sequence ID" value="AKV04370.1"/>
    <property type="molecule type" value="Genomic_DNA"/>
</dbReference>
<dbReference type="KEGG" id="llu:AKJ09_11033"/>
<evidence type="ECO:0000313" key="2">
    <source>
        <dbReference type="EMBL" id="AKV04370.1"/>
    </source>
</evidence>
<dbReference type="AlphaFoldDB" id="A0A0K1QG16"/>
<sequence>MSHDPQRLVDVDATPEDRLLASLIEQHRQGRPDAAALLSLTKRLDAGSPLRATGRFFRLCLYGASAVACTALAVTAFRVAPPATPSPFPSPSSAPVATNEPPQGPATVSVHALPSEPASSASAAPPPPSRRVKVAAPETRETSDKICDESQLIERAETLLRTGQPAGALDITRQHVACGETVLVQERERIAIEALLKLRRPEEASARARAFEANYPSSPHIRRIRQLIELRSE</sequence>
<proteinExistence type="predicted"/>
<feature type="compositionally biased region" description="Pro residues" evidence="1">
    <location>
        <begin position="83"/>
        <end position="92"/>
    </location>
</feature>
<accession>A0A0K1QG16</accession>
<feature type="compositionally biased region" description="Low complexity" evidence="1">
    <location>
        <begin position="112"/>
        <end position="123"/>
    </location>
</feature>
<dbReference type="RefSeq" id="WP_146654996.1">
    <property type="nucleotide sequence ID" value="NZ_CP012333.1"/>
</dbReference>
<evidence type="ECO:0000256" key="1">
    <source>
        <dbReference type="SAM" id="MobiDB-lite"/>
    </source>
</evidence>
<keyword evidence="3" id="KW-1185">Reference proteome</keyword>
<organism evidence="2 3">
    <name type="scientific">Labilithrix luteola</name>
    <dbReference type="NCBI Taxonomy" id="1391654"/>
    <lineage>
        <taxon>Bacteria</taxon>
        <taxon>Pseudomonadati</taxon>
        <taxon>Myxococcota</taxon>
        <taxon>Polyangia</taxon>
        <taxon>Polyangiales</taxon>
        <taxon>Labilitrichaceae</taxon>
        <taxon>Labilithrix</taxon>
    </lineage>
</organism>
<dbReference type="STRING" id="1391654.AKJ09_11033"/>